<name>A0A6P5MD72_ARADU</name>
<organism evidence="4 5">
    <name type="scientific">Arachis duranensis</name>
    <name type="common">Wild peanut</name>
    <dbReference type="NCBI Taxonomy" id="130453"/>
    <lineage>
        <taxon>Eukaryota</taxon>
        <taxon>Viridiplantae</taxon>
        <taxon>Streptophyta</taxon>
        <taxon>Embryophyta</taxon>
        <taxon>Tracheophyta</taxon>
        <taxon>Spermatophyta</taxon>
        <taxon>Magnoliopsida</taxon>
        <taxon>eudicotyledons</taxon>
        <taxon>Gunneridae</taxon>
        <taxon>Pentapetalae</taxon>
        <taxon>rosids</taxon>
        <taxon>fabids</taxon>
        <taxon>Fabales</taxon>
        <taxon>Fabaceae</taxon>
        <taxon>Papilionoideae</taxon>
        <taxon>50 kb inversion clade</taxon>
        <taxon>dalbergioids sensu lato</taxon>
        <taxon>Dalbergieae</taxon>
        <taxon>Pterocarpus clade</taxon>
        <taxon>Arachis</taxon>
    </lineage>
</organism>
<proteinExistence type="predicted"/>
<feature type="region of interest" description="Disordered" evidence="1">
    <location>
        <begin position="172"/>
        <end position="215"/>
    </location>
</feature>
<dbReference type="RefSeq" id="XP_020982415.2">
    <property type="nucleotide sequence ID" value="XM_021126756.2"/>
</dbReference>
<sequence length="278" mass="31196">MCMNKDLKITIISSFHTTLSRFLTHPSECFIGGAISRAPPSHATSIALYSHRPCSHRSFPSHPFPVLLRRTPSVGLARIAPFRTLMFLNALTSFIFIAEEEEEEVEIEYVEGYDELEEEDNMEDFFFVLIFVPLKCLMKCHIYASKQHYKLLVDDVNLIESGRVTLSAYYSTSEGSTGNASDKGAGKKGGQPWNSNSESNNGSKASRSDQERRKGIAWTKDEHRSLLRGRTMERWLKDQKERKKQEIRTHNAQLHAAVSVAGIVAVVAAIAASIECTL</sequence>
<protein>
    <submittedName>
        <fullName evidence="5">Uncharacterized protein LOC110273574</fullName>
    </submittedName>
</protein>
<gene>
    <name evidence="5" type="primary">LOC110273574</name>
</gene>
<dbReference type="Pfam" id="PF05703">
    <property type="entry name" value="Auxin_canalis"/>
    <property type="match status" value="1"/>
</dbReference>
<dbReference type="GeneID" id="110273574"/>
<dbReference type="PANTHER" id="PTHR31351">
    <property type="entry name" value="EXPRESSED PROTEIN"/>
    <property type="match status" value="1"/>
</dbReference>
<keyword evidence="2" id="KW-1133">Transmembrane helix</keyword>
<keyword evidence="2" id="KW-0812">Transmembrane</keyword>
<reference evidence="4" key="1">
    <citation type="journal article" date="2016" name="Nat. Genet.">
        <title>The genome sequences of Arachis duranensis and Arachis ipaensis, the diploid ancestors of cultivated peanut.</title>
        <authorList>
            <person name="Bertioli D.J."/>
            <person name="Cannon S.B."/>
            <person name="Froenicke L."/>
            <person name="Huang G."/>
            <person name="Farmer A.D."/>
            <person name="Cannon E.K."/>
            <person name="Liu X."/>
            <person name="Gao D."/>
            <person name="Clevenger J."/>
            <person name="Dash S."/>
            <person name="Ren L."/>
            <person name="Moretzsohn M.C."/>
            <person name="Shirasawa K."/>
            <person name="Huang W."/>
            <person name="Vidigal B."/>
            <person name="Abernathy B."/>
            <person name="Chu Y."/>
            <person name="Niederhuth C.E."/>
            <person name="Umale P."/>
            <person name="Araujo A.C."/>
            <person name="Kozik A."/>
            <person name="Kim K.D."/>
            <person name="Burow M.D."/>
            <person name="Varshney R.K."/>
            <person name="Wang X."/>
            <person name="Zhang X."/>
            <person name="Barkley N."/>
            <person name="Guimaraes P.M."/>
            <person name="Isobe S."/>
            <person name="Guo B."/>
            <person name="Liao B."/>
            <person name="Stalker H.T."/>
            <person name="Schmitz R.J."/>
            <person name="Scheffler B.E."/>
            <person name="Leal-Bertioli S.C."/>
            <person name="Xun X."/>
            <person name="Jackson S.A."/>
            <person name="Michelmore R."/>
            <person name="Ozias-Akins P."/>
        </authorList>
    </citation>
    <scope>NUCLEOTIDE SEQUENCE [LARGE SCALE GENOMIC DNA]</scope>
    <source>
        <strain evidence="4">cv. V14167</strain>
    </source>
</reference>
<evidence type="ECO:0000256" key="1">
    <source>
        <dbReference type="SAM" id="MobiDB-lite"/>
    </source>
</evidence>
<dbReference type="Proteomes" id="UP000515211">
    <property type="component" value="Chromosome 7"/>
</dbReference>
<dbReference type="InterPro" id="IPR040269">
    <property type="entry name" value="VAB"/>
</dbReference>
<keyword evidence="2" id="KW-0472">Membrane</keyword>
<dbReference type="KEGG" id="adu:110273574"/>
<feature type="transmembrane region" description="Helical" evidence="2">
    <location>
        <begin position="252"/>
        <end position="274"/>
    </location>
</feature>
<feature type="compositionally biased region" description="Basic and acidic residues" evidence="1">
    <location>
        <begin position="206"/>
        <end position="215"/>
    </location>
</feature>
<accession>A0A6P5MD72</accession>
<dbReference type="PANTHER" id="PTHR31351:SF2">
    <property type="entry name" value="PHOSPHOINOSITIDE BINDING PROTEIN"/>
    <property type="match status" value="1"/>
</dbReference>
<evidence type="ECO:0000259" key="3">
    <source>
        <dbReference type="Pfam" id="PF05703"/>
    </source>
</evidence>
<evidence type="ECO:0000313" key="4">
    <source>
        <dbReference type="Proteomes" id="UP000515211"/>
    </source>
</evidence>
<dbReference type="InterPro" id="IPR008546">
    <property type="entry name" value="VAN3-bd-like_auxin_canal"/>
</dbReference>
<dbReference type="AlphaFoldDB" id="A0A6P5MD72"/>
<feature type="compositionally biased region" description="Polar residues" evidence="1">
    <location>
        <begin position="192"/>
        <end position="205"/>
    </location>
</feature>
<evidence type="ECO:0000313" key="5">
    <source>
        <dbReference type="RefSeq" id="XP_020982415.2"/>
    </source>
</evidence>
<evidence type="ECO:0000256" key="2">
    <source>
        <dbReference type="SAM" id="Phobius"/>
    </source>
</evidence>
<keyword evidence="4" id="KW-1185">Reference proteome</keyword>
<reference evidence="5" key="2">
    <citation type="submission" date="2025-08" db="UniProtKB">
        <authorList>
            <consortium name="RefSeq"/>
        </authorList>
    </citation>
    <scope>IDENTIFICATION</scope>
    <source>
        <tissue evidence="5">Whole plant</tissue>
    </source>
</reference>
<feature type="domain" description="VAN3-binding protein-like auxin canalisation" evidence="3">
    <location>
        <begin position="189"/>
        <end position="273"/>
    </location>
</feature>